<dbReference type="PANTHER" id="PTHR45138">
    <property type="entry name" value="REGULATORY COMPONENTS OF SENSORY TRANSDUCTION SYSTEM"/>
    <property type="match status" value="1"/>
</dbReference>
<dbReference type="InterPro" id="IPR029787">
    <property type="entry name" value="Nucleotide_cyclase"/>
</dbReference>
<accession>A0A8J3JZC4</accession>
<dbReference type="EMBL" id="BONG01000074">
    <property type="protein sequence ID" value="GIF93876.1"/>
    <property type="molecule type" value="Genomic_DNA"/>
</dbReference>
<dbReference type="Gene3D" id="3.30.70.270">
    <property type="match status" value="1"/>
</dbReference>
<gene>
    <name evidence="2" type="ORF">Cch02nite_73200</name>
</gene>
<dbReference type="NCBIfam" id="TIGR00254">
    <property type="entry name" value="GGDEF"/>
    <property type="match status" value="1"/>
</dbReference>
<dbReference type="InterPro" id="IPR050469">
    <property type="entry name" value="Diguanylate_Cyclase"/>
</dbReference>
<protein>
    <submittedName>
        <fullName evidence="2">Diguanylate cyclase</fullName>
    </submittedName>
</protein>
<dbReference type="RefSeq" id="WP_191839812.1">
    <property type="nucleotide sequence ID" value="NZ_BAAALB010000047.1"/>
</dbReference>
<organism evidence="2 3">
    <name type="scientific">Catellatospora chokoriensis</name>
    <dbReference type="NCBI Taxonomy" id="310353"/>
    <lineage>
        <taxon>Bacteria</taxon>
        <taxon>Bacillati</taxon>
        <taxon>Actinomycetota</taxon>
        <taxon>Actinomycetes</taxon>
        <taxon>Micromonosporales</taxon>
        <taxon>Micromonosporaceae</taxon>
        <taxon>Catellatospora</taxon>
    </lineage>
</organism>
<name>A0A8J3JZC4_9ACTN</name>
<dbReference type="GO" id="GO:0005886">
    <property type="term" value="C:plasma membrane"/>
    <property type="evidence" value="ECO:0007669"/>
    <property type="project" value="TreeGrafter"/>
</dbReference>
<dbReference type="InterPro" id="IPR043128">
    <property type="entry name" value="Rev_trsase/Diguanyl_cyclase"/>
</dbReference>
<dbReference type="SMART" id="SM00267">
    <property type="entry name" value="GGDEF"/>
    <property type="match status" value="1"/>
</dbReference>
<comment type="caution">
    <text evidence="2">The sequence shown here is derived from an EMBL/GenBank/DDBJ whole genome shotgun (WGS) entry which is preliminary data.</text>
</comment>
<dbReference type="Pfam" id="PF00990">
    <property type="entry name" value="GGDEF"/>
    <property type="match status" value="1"/>
</dbReference>
<proteinExistence type="predicted"/>
<dbReference type="InterPro" id="IPR000160">
    <property type="entry name" value="GGDEF_dom"/>
</dbReference>
<dbReference type="AlphaFoldDB" id="A0A8J3JZC4"/>
<dbReference type="SUPFAM" id="SSF55073">
    <property type="entry name" value="Nucleotide cyclase"/>
    <property type="match status" value="1"/>
</dbReference>
<dbReference type="CDD" id="cd01949">
    <property type="entry name" value="GGDEF"/>
    <property type="match status" value="1"/>
</dbReference>
<dbReference type="PANTHER" id="PTHR45138:SF9">
    <property type="entry name" value="DIGUANYLATE CYCLASE DGCM-RELATED"/>
    <property type="match status" value="1"/>
</dbReference>
<evidence type="ECO:0000313" key="2">
    <source>
        <dbReference type="EMBL" id="GIF93876.1"/>
    </source>
</evidence>
<dbReference type="GO" id="GO:0052621">
    <property type="term" value="F:diguanylate cyclase activity"/>
    <property type="evidence" value="ECO:0007669"/>
    <property type="project" value="TreeGrafter"/>
</dbReference>
<evidence type="ECO:0000259" key="1">
    <source>
        <dbReference type="PROSITE" id="PS50887"/>
    </source>
</evidence>
<dbReference type="Proteomes" id="UP000619293">
    <property type="component" value="Unassembled WGS sequence"/>
</dbReference>
<reference evidence="2 3" key="1">
    <citation type="submission" date="2021-01" db="EMBL/GenBank/DDBJ databases">
        <title>Whole genome shotgun sequence of Catellatospora chokoriensis NBRC 107358.</title>
        <authorList>
            <person name="Komaki H."/>
            <person name="Tamura T."/>
        </authorList>
    </citation>
    <scope>NUCLEOTIDE SEQUENCE [LARGE SCALE GENOMIC DNA]</scope>
    <source>
        <strain evidence="2 3">NBRC 107358</strain>
    </source>
</reference>
<dbReference type="PROSITE" id="PS50887">
    <property type="entry name" value="GGDEF"/>
    <property type="match status" value="1"/>
</dbReference>
<sequence>MARRDDPPTRAHGEQLAAEWVTFRDLLVAGRSADAIAFADRIVAESGDPLRVAQALIEKVAGLLNQGGAARPAPLLDRIAELLRQAGHHPRLSGEYHVLAAYAAFADGSMSTAVSNLVQAERVLRGMTEANQAAVSTWHDMSVTYSAMGFHAKAVDAMRAGRRVCVAAGIAEANCACLETLVRSAVARDHQGMSEDCVRELWEVVTFGRAAEPDLTVSDRTYLRYAAARLAAFGHRPAGGDPLPGGTTPDSPDRSFSQVVYLTEVCEAIAEDRPDDALRLLGEPAASGSWLGEAEPHRLRSIAMSRTGDHAGAVQAERAMLRVITRDDGSLRDRYIDSVNARLDQDRLRQIAQEHADAAMSDPLTGLPNRRRITAFAAELAARGADAAVGLIDLDGFKAVNDTHGHSSGDLVLQRIAGLLAQSVRGQDLPARFGGDEFMVLLPETGLAEAREVGGRITAAVVGEDWEALVPGTPVGMSMGWAALPAGGDLDAVVRAADEELYREKRALRPA</sequence>
<keyword evidence="3" id="KW-1185">Reference proteome</keyword>
<dbReference type="GO" id="GO:1902201">
    <property type="term" value="P:negative regulation of bacterial-type flagellum-dependent cell motility"/>
    <property type="evidence" value="ECO:0007669"/>
    <property type="project" value="TreeGrafter"/>
</dbReference>
<dbReference type="GO" id="GO:0043709">
    <property type="term" value="P:cell adhesion involved in single-species biofilm formation"/>
    <property type="evidence" value="ECO:0007669"/>
    <property type="project" value="TreeGrafter"/>
</dbReference>
<evidence type="ECO:0000313" key="3">
    <source>
        <dbReference type="Proteomes" id="UP000619293"/>
    </source>
</evidence>
<feature type="domain" description="GGDEF" evidence="1">
    <location>
        <begin position="385"/>
        <end position="511"/>
    </location>
</feature>